<accession>Q6KG84</accession>
<protein>
    <submittedName>
        <fullName evidence="1">Uncharacterized protein</fullName>
    </submittedName>
</protein>
<name>Q6KG84_BPFO1</name>
<proteinExistence type="predicted"/>
<organism evidence="1 2">
    <name type="scientific">Salmonella phage Felix O1 (isolate Felix O1-VT1)</name>
    <name type="common">Bacteriophage Felix O1</name>
    <dbReference type="NCBI Taxonomy" id="1283336"/>
    <lineage>
        <taxon>Viruses</taxon>
        <taxon>Duplodnaviria</taxon>
        <taxon>Heunggongvirae</taxon>
        <taxon>Uroviricota</taxon>
        <taxon>Caudoviricetes</taxon>
        <taxon>Andersonviridae</taxon>
        <taxon>Ounavirinae</taxon>
        <taxon>Felixounavirus</taxon>
        <taxon>Felixounavirus felixO1</taxon>
    </lineage>
</organism>
<keyword evidence="2" id="KW-1185">Reference proteome</keyword>
<sequence length="58" mass="6615">MASDELASVQYPSGLIAHSPVLTFSQHVQYHELLQNSLQSHIEGIQFWSKLHKSLRNL</sequence>
<dbReference type="EMBL" id="AF320576">
    <property type="protein sequence ID" value="AAQ14730.1"/>
    <property type="molecule type" value="Genomic_DNA"/>
</dbReference>
<evidence type="ECO:0000313" key="1">
    <source>
        <dbReference type="EMBL" id="AAQ14730.1"/>
    </source>
</evidence>
<evidence type="ECO:0000313" key="2">
    <source>
        <dbReference type="Proteomes" id="UP000009070"/>
    </source>
</evidence>
<reference evidence="1 2" key="1">
    <citation type="submission" date="2000-11" db="EMBL/GenBank/DDBJ databases">
        <title>Bacteriophage Felix O1: Genetic Characterization.</title>
        <authorList>
            <person name="Sriranganathan N."/>
            <person name="Whichard J.M."/>
            <person name="Pierson F.W."/>
            <person name="Kapur V."/>
            <person name="Weigt L.A."/>
        </authorList>
    </citation>
    <scope>NUCLEOTIDE SEQUENCE [LARGE SCALE GENOMIC DNA]</scope>
    <source>
        <strain evidence="1">Felix O1-VT1</strain>
    </source>
</reference>
<organismHost>
    <name type="scientific">Salmonella</name>
    <dbReference type="NCBI Taxonomy" id="590"/>
</organismHost>
<dbReference type="Proteomes" id="UP000009070">
    <property type="component" value="Segment"/>
</dbReference>